<dbReference type="EMBL" id="JALJOV010002213">
    <property type="protein sequence ID" value="KAK9832756.1"/>
    <property type="molecule type" value="Genomic_DNA"/>
</dbReference>
<keyword evidence="3" id="KW-1185">Reference proteome</keyword>
<proteinExistence type="predicted"/>
<evidence type="ECO:0000313" key="2">
    <source>
        <dbReference type="EMBL" id="KAK9832756.1"/>
    </source>
</evidence>
<sequence>MKLAAGLVEAHISYLGPEDARQLFAWMVFVGLGIMVPLTTMDLLKFSALSVAYFQLLAHMLEVYPERILALPGAREALSTLLRALMQRMLEEPSGGNLVELAADAALPLILFCPKAFQSLARSSLQMR</sequence>
<accession>A0AAW1RG44</accession>
<evidence type="ECO:0000256" key="1">
    <source>
        <dbReference type="SAM" id="Phobius"/>
    </source>
</evidence>
<dbReference type="Proteomes" id="UP001485043">
    <property type="component" value="Unassembled WGS sequence"/>
</dbReference>
<feature type="transmembrane region" description="Helical" evidence="1">
    <location>
        <begin position="23"/>
        <end position="44"/>
    </location>
</feature>
<organism evidence="2 3">
    <name type="scientific">Apatococcus fuscideae</name>
    <dbReference type="NCBI Taxonomy" id="2026836"/>
    <lineage>
        <taxon>Eukaryota</taxon>
        <taxon>Viridiplantae</taxon>
        <taxon>Chlorophyta</taxon>
        <taxon>core chlorophytes</taxon>
        <taxon>Trebouxiophyceae</taxon>
        <taxon>Chlorellales</taxon>
        <taxon>Chlorellaceae</taxon>
        <taxon>Apatococcus</taxon>
    </lineage>
</organism>
<keyword evidence="1" id="KW-0812">Transmembrane</keyword>
<comment type="caution">
    <text evidence="2">The sequence shown here is derived from an EMBL/GenBank/DDBJ whole genome shotgun (WGS) entry which is preliminary data.</text>
</comment>
<keyword evidence="1" id="KW-1133">Transmembrane helix</keyword>
<keyword evidence="1" id="KW-0472">Membrane</keyword>
<reference evidence="2 3" key="1">
    <citation type="journal article" date="2024" name="Nat. Commun.">
        <title>Phylogenomics reveals the evolutionary origins of lichenization in chlorophyte algae.</title>
        <authorList>
            <person name="Puginier C."/>
            <person name="Libourel C."/>
            <person name="Otte J."/>
            <person name="Skaloud P."/>
            <person name="Haon M."/>
            <person name="Grisel S."/>
            <person name="Petersen M."/>
            <person name="Berrin J.G."/>
            <person name="Delaux P.M."/>
            <person name="Dal Grande F."/>
            <person name="Keller J."/>
        </authorList>
    </citation>
    <scope>NUCLEOTIDE SEQUENCE [LARGE SCALE GENOMIC DNA]</scope>
    <source>
        <strain evidence="2 3">SAG 2523</strain>
    </source>
</reference>
<evidence type="ECO:0000313" key="3">
    <source>
        <dbReference type="Proteomes" id="UP001485043"/>
    </source>
</evidence>
<dbReference type="AlphaFoldDB" id="A0AAW1RG44"/>
<name>A0AAW1RG44_9CHLO</name>
<protein>
    <submittedName>
        <fullName evidence="2">Uncharacterized protein</fullName>
    </submittedName>
</protein>
<gene>
    <name evidence="2" type="ORF">WJX84_010361</name>
</gene>